<feature type="signal peptide" evidence="1">
    <location>
        <begin position="1"/>
        <end position="27"/>
    </location>
</feature>
<reference evidence="2 3" key="1">
    <citation type="journal article" date="2015" name="Sci. Rep.">
        <title>The power of single molecule real-time sequencing technology in the de novo assembly of a eukaryotic genome.</title>
        <authorList>
            <person name="Sakai H."/>
            <person name="Naito K."/>
            <person name="Ogiso-Tanaka E."/>
            <person name="Takahashi Y."/>
            <person name="Iseki K."/>
            <person name="Muto C."/>
            <person name="Satou K."/>
            <person name="Teruya K."/>
            <person name="Shiroma A."/>
            <person name="Shimoji M."/>
            <person name="Hirano T."/>
            <person name="Itoh T."/>
            <person name="Kaga A."/>
            <person name="Tomooka N."/>
        </authorList>
    </citation>
    <scope>NUCLEOTIDE SEQUENCE [LARGE SCALE GENOMIC DNA]</scope>
    <source>
        <strain evidence="3">cv. Shumari</strain>
    </source>
</reference>
<keyword evidence="3" id="KW-1185">Reference proteome</keyword>
<name>A0A0S3TCF9_PHAAN</name>
<evidence type="ECO:0000256" key="1">
    <source>
        <dbReference type="SAM" id="SignalP"/>
    </source>
</evidence>
<dbReference type="EMBL" id="AP015044">
    <property type="protein sequence ID" value="BAU02839.1"/>
    <property type="molecule type" value="Genomic_DNA"/>
</dbReference>
<gene>
    <name evidence="2" type="primary">Vigan.11G242900</name>
    <name evidence="2" type="ORF">VIGAN_11242900</name>
</gene>
<dbReference type="Proteomes" id="UP000291084">
    <property type="component" value="Chromosome 11"/>
</dbReference>
<accession>A0A0S3TCF9</accession>
<organism evidence="2 3">
    <name type="scientific">Vigna angularis var. angularis</name>
    <dbReference type="NCBI Taxonomy" id="157739"/>
    <lineage>
        <taxon>Eukaryota</taxon>
        <taxon>Viridiplantae</taxon>
        <taxon>Streptophyta</taxon>
        <taxon>Embryophyta</taxon>
        <taxon>Tracheophyta</taxon>
        <taxon>Spermatophyta</taxon>
        <taxon>Magnoliopsida</taxon>
        <taxon>eudicotyledons</taxon>
        <taxon>Gunneridae</taxon>
        <taxon>Pentapetalae</taxon>
        <taxon>rosids</taxon>
        <taxon>fabids</taxon>
        <taxon>Fabales</taxon>
        <taxon>Fabaceae</taxon>
        <taxon>Papilionoideae</taxon>
        <taxon>50 kb inversion clade</taxon>
        <taxon>NPAAA clade</taxon>
        <taxon>indigoferoid/millettioid clade</taxon>
        <taxon>Phaseoleae</taxon>
        <taxon>Vigna</taxon>
    </lineage>
</organism>
<feature type="chain" id="PRO_5006619081" evidence="1">
    <location>
        <begin position="28"/>
        <end position="106"/>
    </location>
</feature>
<dbReference type="AlphaFoldDB" id="A0A0S3TCF9"/>
<evidence type="ECO:0000313" key="3">
    <source>
        <dbReference type="Proteomes" id="UP000291084"/>
    </source>
</evidence>
<sequence>MVMERKFVSVIVLGICLVLGMSQYVEARNLEKKSKEEVKKPESCIDGGWRSWRWWTWRRWCRCRCRCWYSWWNWWRHLQGNWNWRCWRWCRCHRWNRWCHWWFRTC</sequence>
<keyword evidence="1" id="KW-0732">Signal</keyword>
<evidence type="ECO:0000313" key="2">
    <source>
        <dbReference type="EMBL" id="BAU02839.1"/>
    </source>
</evidence>
<protein>
    <submittedName>
        <fullName evidence="2">Uncharacterized protein</fullName>
    </submittedName>
</protein>
<proteinExistence type="predicted"/>
<dbReference type="OrthoDB" id="1436944at2759"/>